<dbReference type="HOGENOM" id="CLU_141496_0_0_10"/>
<dbReference type="AlphaFoldDB" id="A0A0E3ZEU5"/>
<evidence type="ECO:0000256" key="1">
    <source>
        <dbReference type="SAM" id="Phobius"/>
    </source>
</evidence>
<organism evidence="2 3">
    <name type="scientific">Pontibacter korlensis</name>
    <dbReference type="NCBI Taxonomy" id="400092"/>
    <lineage>
        <taxon>Bacteria</taxon>
        <taxon>Pseudomonadati</taxon>
        <taxon>Bacteroidota</taxon>
        <taxon>Cytophagia</taxon>
        <taxon>Cytophagales</taxon>
        <taxon>Hymenobacteraceae</taxon>
        <taxon>Pontibacter</taxon>
    </lineage>
</organism>
<keyword evidence="3" id="KW-1185">Reference proteome</keyword>
<dbReference type="OrthoDB" id="768533at2"/>
<dbReference type="KEGG" id="pko:PKOR_08655"/>
<feature type="transmembrane region" description="Helical" evidence="1">
    <location>
        <begin position="100"/>
        <end position="125"/>
    </location>
</feature>
<dbReference type="EMBL" id="CP009621">
    <property type="protein sequence ID" value="AKD03185.1"/>
    <property type="molecule type" value="Genomic_DNA"/>
</dbReference>
<dbReference type="PATRIC" id="fig|400092.3.peg.1902"/>
<dbReference type="STRING" id="400092.PKOR_08655"/>
<gene>
    <name evidence="2" type="ORF">PKOR_08655</name>
</gene>
<accession>A0A0E3ZEU5</accession>
<keyword evidence="1" id="KW-0812">Transmembrane</keyword>
<proteinExistence type="predicted"/>
<dbReference type="Proteomes" id="UP000033109">
    <property type="component" value="Chromosome"/>
</dbReference>
<keyword evidence="1" id="KW-0472">Membrane</keyword>
<evidence type="ECO:0000313" key="2">
    <source>
        <dbReference type="EMBL" id="AKD03185.1"/>
    </source>
</evidence>
<evidence type="ECO:0000313" key="3">
    <source>
        <dbReference type="Proteomes" id="UP000033109"/>
    </source>
</evidence>
<name>A0A0E3ZEU5_9BACT</name>
<feature type="transmembrane region" description="Helical" evidence="1">
    <location>
        <begin position="61"/>
        <end position="94"/>
    </location>
</feature>
<reference evidence="2 3" key="1">
    <citation type="journal article" date="2015" name="Sci. Rep.">
        <title>Unraveling adaptation of Pontibacter korlensis to radiation and infertility in desert through complete genome and comparative transcriptomic analysis.</title>
        <authorList>
            <person name="Dai J."/>
            <person name="Dai W."/>
            <person name="Qiu C."/>
            <person name="Yang Z."/>
            <person name="Zhang Y."/>
            <person name="Zhou M."/>
            <person name="Zhang L."/>
            <person name="Fang C."/>
            <person name="Gao Q."/>
            <person name="Yang Q."/>
            <person name="Li X."/>
            <person name="Wang Z."/>
            <person name="Wang Z."/>
            <person name="Jia Z."/>
            <person name="Chen X."/>
        </authorList>
    </citation>
    <scope>NUCLEOTIDE SEQUENCE [LARGE SCALE GENOMIC DNA]</scope>
    <source>
        <strain evidence="2 3">X14-1T</strain>
    </source>
</reference>
<dbReference type="RefSeq" id="WP_046310205.1">
    <property type="nucleotide sequence ID" value="NZ_CBCSCY010000004.1"/>
</dbReference>
<keyword evidence="1" id="KW-1133">Transmembrane helix</keyword>
<feature type="transmembrane region" description="Helical" evidence="1">
    <location>
        <begin position="29"/>
        <end position="49"/>
    </location>
</feature>
<sequence length="147" mass="15677">MDAIILIITGAFAAVCTYFLNVKLQQGPVRASAALSLAVGLVFHFFPNLLPQPLNANIPIVFIGSSFVGMVSSSVVANYFVVAASGALFSLIYLNTSNFFTGYGGSLGTIACISLLVTIGLPFLAKKNKISNGYLVLRKLIFKKKKH</sequence>
<protein>
    <submittedName>
        <fullName evidence="2">Membrane protein</fullName>
    </submittedName>
</protein>